<gene>
    <name evidence="1" type="ORF">BSAL_20765</name>
</gene>
<dbReference type="InterPro" id="IPR027417">
    <property type="entry name" value="P-loop_NTPase"/>
</dbReference>
<dbReference type="Gene3D" id="3.40.50.300">
    <property type="entry name" value="P-loop containing nucleotide triphosphate hydrolases"/>
    <property type="match status" value="1"/>
</dbReference>
<dbReference type="Proteomes" id="UP000051952">
    <property type="component" value="Unassembled WGS sequence"/>
</dbReference>
<proteinExistence type="predicted"/>
<protein>
    <submittedName>
        <fullName evidence="1">Bodo-specific multi-copy gene family, putative</fullName>
    </submittedName>
</protein>
<organism evidence="1 2">
    <name type="scientific">Bodo saltans</name>
    <name type="common">Flagellated protozoan</name>
    <dbReference type="NCBI Taxonomy" id="75058"/>
    <lineage>
        <taxon>Eukaryota</taxon>
        <taxon>Discoba</taxon>
        <taxon>Euglenozoa</taxon>
        <taxon>Kinetoplastea</taxon>
        <taxon>Metakinetoplastina</taxon>
        <taxon>Eubodonida</taxon>
        <taxon>Bodonidae</taxon>
        <taxon>Bodo</taxon>
    </lineage>
</organism>
<dbReference type="VEuPathDB" id="TriTrypDB:BSAL_20765"/>
<evidence type="ECO:0000313" key="2">
    <source>
        <dbReference type="Proteomes" id="UP000051952"/>
    </source>
</evidence>
<dbReference type="AlphaFoldDB" id="A0A0S4JD33"/>
<reference evidence="2" key="1">
    <citation type="submission" date="2015-09" db="EMBL/GenBank/DDBJ databases">
        <authorList>
            <consortium name="Pathogen Informatics"/>
        </authorList>
    </citation>
    <scope>NUCLEOTIDE SEQUENCE [LARGE SCALE GENOMIC DNA]</scope>
    <source>
        <strain evidence="2">Lake Konstanz</strain>
    </source>
</reference>
<sequence>MKIQERTAQVNKVEVALSPQPGSEVRSIAFCSSPPGTGKTQFIKHFVFEKRAQAMKYGRVIVRCCDKTESGMDDKWLKKVREDCATNSRPSAGNSTDEALCELIRTHVESVTGSAQTPSNYRDPHTAYATWMSETARHFNITADNTNVDALVIIDTGETLSQHDHKSLVHKHSGKPYTLLEAFCLAVPSPYGILVVGCDIAIELVDPTYLSKAQVTDIGPLAPLSDAGSRKALEESWGTHAVSFDPRVCLSGGVPRLLRQLEYDGMVTEEWLQKFTAHARAQYPIHEPRLPRAYTCLLTSSTKARISKDEKIVVNPLWTISCKAFNTYNDAIKLSIGSYDDSTRRFMMPPITMVDVMLERHKPPIRPSDLHPFLKLDVLTQIPTFTDEDRVRVFVPAFLQAVYARYLLASWESNHPWVSLEKVFEGAVRPDEVPMLRKIKVNLSRGVKIGTDGDVVNSVAYAEQGDASYDASLWCRDTTGEFPLQLLLVNAAAHQKHLKQAYSVRPTLCVDLQQRTQVHRMIMIHPKSMCSVAWMLTPVVSSPIFK</sequence>
<keyword evidence="2" id="KW-1185">Reference proteome</keyword>
<name>A0A0S4JD33_BODSA</name>
<evidence type="ECO:0000313" key="1">
    <source>
        <dbReference type="EMBL" id="CUG89378.1"/>
    </source>
</evidence>
<dbReference type="EMBL" id="CYKH01001731">
    <property type="protein sequence ID" value="CUG89378.1"/>
    <property type="molecule type" value="Genomic_DNA"/>
</dbReference>
<accession>A0A0S4JD33</accession>